<feature type="domain" description="Hemerythrin-like" evidence="10">
    <location>
        <begin position="636"/>
        <end position="768"/>
    </location>
</feature>
<comment type="subcellular location">
    <subcellularLocation>
        <location evidence="1">Cell membrane</location>
        <topology evidence="1">Multi-pass membrane protein</topology>
    </subcellularLocation>
</comment>
<feature type="domain" description="P-type ATPase A" evidence="9">
    <location>
        <begin position="123"/>
        <end position="222"/>
    </location>
</feature>
<feature type="transmembrane region" description="Helical" evidence="8">
    <location>
        <begin position="239"/>
        <end position="258"/>
    </location>
</feature>
<keyword evidence="8" id="KW-1003">Cell membrane</keyword>
<dbReference type="SFLD" id="SFLDF00027">
    <property type="entry name" value="p-type_atpase"/>
    <property type="match status" value="1"/>
</dbReference>
<protein>
    <submittedName>
        <fullName evidence="11">Heavy metal translocating P-type ATPase</fullName>
    </submittedName>
</protein>
<dbReference type="SFLD" id="SFLDS00003">
    <property type="entry name" value="Haloacid_Dehalogenase"/>
    <property type="match status" value="1"/>
</dbReference>
<dbReference type="InterPro" id="IPR051014">
    <property type="entry name" value="Cation_Transport_ATPase_IB"/>
</dbReference>
<evidence type="ECO:0000313" key="12">
    <source>
        <dbReference type="Proteomes" id="UP000676079"/>
    </source>
</evidence>
<feature type="transmembrane region" description="Helical" evidence="8">
    <location>
        <begin position="569"/>
        <end position="593"/>
    </location>
</feature>
<dbReference type="InterPro" id="IPR023298">
    <property type="entry name" value="ATPase_P-typ_TM_dom_sf"/>
</dbReference>
<dbReference type="InterPro" id="IPR036412">
    <property type="entry name" value="HAD-like_sf"/>
</dbReference>
<dbReference type="NCBIfam" id="TIGR01525">
    <property type="entry name" value="ATPase-IB_hvy"/>
    <property type="match status" value="1"/>
</dbReference>
<keyword evidence="5" id="KW-1278">Translocase</keyword>
<proteinExistence type="inferred from homology"/>
<dbReference type="PANTHER" id="PTHR48085:SF5">
    <property type="entry name" value="CADMIUM_ZINC-TRANSPORTING ATPASE HMA4-RELATED"/>
    <property type="match status" value="1"/>
</dbReference>
<organism evidence="11 12">
    <name type="scientific">Nocardiopsis changdeensis</name>
    <dbReference type="NCBI Taxonomy" id="2831969"/>
    <lineage>
        <taxon>Bacteria</taxon>
        <taxon>Bacillati</taxon>
        <taxon>Actinomycetota</taxon>
        <taxon>Actinomycetes</taxon>
        <taxon>Streptosporangiales</taxon>
        <taxon>Nocardiopsidaceae</taxon>
        <taxon>Nocardiopsis</taxon>
    </lineage>
</organism>
<feature type="transmembrane region" description="Helical" evidence="8">
    <location>
        <begin position="12"/>
        <end position="32"/>
    </location>
</feature>
<dbReference type="Pfam" id="PF00702">
    <property type="entry name" value="Hydrolase"/>
    <property type="match status" value="1"/>
</dbReference>
<dbReference type="RefSeq" id="WP_220561842.1">
    <property type="nucleotide sequence ID" value="NZ_CP074133.1"/>
</dbReference>
<dbReference type="InterPro" id="IPR027256">
    <property type="entry name" value="P-typ_ATPase_IB"/>
</dbReference>
<dbReference type="SUPFAM" id="SSF56784">
    <property type="entry name" value="HAD-like"/>
    <property type="match status" value="1"/>
</dbReference>
<dbReference type="InterPro" id="IPR023214">
    <property type="entry name" value="HAD_sf"/>
</dbReference>
<keyword evidence="3 8" id="KW-0812">Transmembrane</keyword>
<dbReference type="NCBIfam" id="TIGR01494">
    <property type="entry name" value="ATPase_P-type"/>
    <property type="match status" value="2"/>
</dbReference>
<dbReference type="SFLD" id="SFLDG00002">
    <property type="entry name" value="C1.7:_P-type_atpase_like"/>
    <property type="match status" value="1"/>
</dbReference>
<evidence type="ECO:0000256" key="5">
    <source>
        <dbReference type="ARBA" id="ARBA00022967"/>
    </source>
</evidence>
<dbReference type="SUPFAM" id="SSF81665">
    <property type="entry name" value="Calcium ATPase, transmembrane domain M"/>
    <property type="match status" value="1"/>
</dbReference>
<keyword evidence="8" id="KW-0547">Nucleotide-binding</keyword>
<evidence type="ECO:0000256" key="8">
    <source>
        <dbReference type="RuleBase" id="RU362081"/>
    </source>
</evidence>
<comment type="similarity">
    <text evidence="2 8">Belongs to the cation transport ATPase (P-type) (TC 3.A.3) family. Type IB subfamily.</text>
</comment>
<dbReference type="Pfam" id="PF00122">
    <property type="entry name" value="E1-E2_ATPase"/>
    <property type="match status" value="1"/>
</dbReference>
<dbReference type="InterPro" id="IPR059000">
    <property type="entry name" value="ATPase_P-type_domA"/>
</dbReference>
<feature type="transmembrane region" description="Helical" evidence="8">
    <location>
        <begin position="44"/>
        <end position="61"/>
    </location>
</feature>
<evidence type="ECO:0000256" key="3">
    <source>
        <dbReference type="ARBA" id="ARBA00022692"/>
    </source>
</evidence>
<dbReference type="Gene3D" id="3.40.1110.10">
    <property type="entry name" value="Calcium-transporting ATPase, cytoplasmic domain N"/>
    <property type="match status" value="1"/>
</dbReference>
<keyword evidence="4 8" id="KW-0479">Metal-binding</keyword>
<evidence type="ECO:0000256" key="7">
    <source>
        <dbReference type="ARBA" id="ARBA00023136"/>
    </source>
</evidence>
<dbReference type="CDD" id="cd12108">
    <property type="entry name" value="Hr-like"/>
    <property type="match status" value="1"/>
</dbReference>
<dbReference type="Proteomes" id="UP000676079">
    <property type="component" value="Chromosome"/>
</dbReference>
<dbReference type="SUPFAM" id="SSF81653">
    <property type="entry name" value="Calcium ATPase, transduction domain A"/>
    <property type="match status" value="1"/>
</dbReference>
<dbReference type="InterPro" id="IPR018303">
    <property type="entry name" value="ATPase_P-typ_P_site"/>
</dbReference>
<dbReference type="Gene3D" id="2.70.150.10">
    <property type="entry name" value="Calcium-transporting ATPase, cytoplasmic transduction domain A"/>
    <property type="match status" value="1"/>
</dbReference>
<evidence type="ECO:0000259" key="10">
    <source>
        <dbReference type="Pfam" id="PF01814"/>
    </source>
</evidence>
<keyword evidence="8" id="KW-0067">ATP-binding</keyword>
<accession>A0ABX8BEH6</accession>
<sequence length="780" mass="81167">MGPGERDGRPLPSGPTVLLAVCLTGLAAGVVLRLSGLAAPSDAVWLAVTAVAAVASAVWVVRTLRERRPGVDVIALLALVGSALVGELLAGAVIAVMLTGGRMLEDRAGRRARRDLSALLARAPRAAHRIDGGGEVATVPVEEVRPGDLLLVRPGEILPVDGRVTYGTAVVDESAVTGEPLPVERAADQDVRGGTVNAGGPFRMRATTDSRASAFAAIVRLAREAEAHTAPFVRMADRYAVVFLPVTLLLTGAAWWMSGDPVRAVAVLVVATPCPLILAAPIAFTSGMSRAARRGVIVRSGAALERLARARVLLFDKTGTVTEGRPVLVRAVSEDGVSSEEVLRLAASLDQVSPHVLAAAIVHAAKERGLDLRHPEGAEEVLGRGVRGTVGGRPVRVGKADWAAAGDTLPGWVDPVRAEAARDGAVTVFVGVDDRLGGVLLLRDRLRADAPRTLRLLRLAGVERAVMVTGDRGDVAERIAAHVGADALYAGQSPTDKTEVVRAESAKAPTVMVGDGVNDAPALAAADVGVALGARGSTASSETADVVITVDRLSRVAESMAIARRTRAIALQSVVVGMLLSAVAMVAAAFGLLPPTAGALVQEGIDVAVILNALRALSGGRRGLGPELRGDDAELIRELQEEHIRLWPGIEALVPAAEILVGGGEDERAAAVAGLRGFLGELSAHEQRDEQLLYPRVADALGGPDTTAAMSREHTEIAELTRRLRAALDEADDAPKGADDARRYAARVAVELYAVLRLHFAQEEEGFHVLAAPGEVPRDG</sequence>
<dbReference type="EMBL" id="CP074133">
    <property type="protein sequence ID" value="QUX20645.1"/>
    <property type="molecule type" value="Genomic_DNA"/>
</dbReference>
<feature type="transmembrane region" description="Helical" evidence="8">
    <location>
        <begin position="73"/>
        <end position="98"/>
    </location>
</feature>
<dbReference type="InterPro" id="IPR044492">
    <property type="entry name" value="P_typ_ATPase_HD_dom"/>
</dbReference>
<dbReference type="PROSITE" id="PS00154">
    <property type="entry name" value="ATPASE_E1_E2"/>
    <property type="match status" value="1"/>
</dbReference>
<reference evidence="11 12" key="1">
    <citation type="submission" date="2021-05" db="EMBL/GenBank/DDBJ databases">
        <title>Direct Submission.</title>
        <authorList>
            <person name="Li K."/>
            <person name="Gao J."/>
        </authorList>
    </citation>
    <scope>NUCLEOTIDE SEQUENCE [LARGE SCALE GENOMIC DNA]</scope>
    <source>
        <strain evidence="11 12">Mg02</strain>
    </source>
</reference>
<name>A0ABX8BEH6_9ACTN</name>
<dbReference type="PRINTS" id="PR00119">
    <property type="entry name" value="CATATPASE"/>
</dbReference>
<dbReference type="InterPro" id="IPR001757">
    <property type="entry name" value="P_typ_ATPase"/>
</dbReference>
<keyword evidence="6 8" id="KW-1133">Transmembrane helix</keyword>
<dbReference type="Gene3D" id="3.40.50.1000">
    <property type="entry name" value="HAD superfamily/HAD-like"/>
    <property type="match status" value="1"/>
</dbReference>
<evidence type="ECO:0000256" key="1">
    <source>
        <dbReference type="ARBA" id="ARBA00004651"/>
    </source>
</evidence>
<dbReference type="PANTHER" id="PTHR48085">
    <property type="entry name" value="CADMIUM/ZINC-TRANSPORTING ATPASE HMA2-RELATED"/>
    <property type="match status" value="1"/>
</dbReference>
<evidence type="ECO:0000256" key="4">
    <source>
        <dbReference type="ARBA" id="ARBA00022723"/>
    </source>
</evidence>
<keyword evidence="12" id="KW-1185">Reference proteome</keyword>
<dbReference type="Pfam" id="PF01814">
    <property type="entry name" value="Hemerythrin"/>
    <property type="match status" value="1"/>
</dbReference>
<evidence type="ECO:0000256" key="6">
    <source>
        <dbReference type="ARBA" id="ARBA00022989"/>
    </source>
</evidence>
<gene>
    <name evidence="11" type="ORF">KGD84_19310</name>
</gene>
<evidence type="ECO:0000313" key="11">
    <source>
        <dbReference type="EMBL" id="QUX20645.1"/>
    </source>
</evidence>
<dbReference type="Gene3D" id="1.20.120.520">
    <property type="entry name" value="nmb1532 protein domain like"/>
    <property type="match status" value="1"/>
</dbReference>
<dbReference type="InterPro" id="IPR012312">
    <property type="entry name" value="Hemerythrin-like"/>
</dbReference>
<evidence type="ECO:0000259" key="9">
    <source>
        <dbReference type="Pfam" id="PF00122"/>
    </source>
</evidence>
<keyword evidence="7 8" id="KW-0472">Membrane</keyword>
<evidence type="ECO:0000256" key="2">
    <source>
        <dbReference type="ARBA" id="ARBA00006024"/>
    </source>
</evidence>
<feature type="transmembrane region" description="Helical" evidence="8">
    <location>
        <begin position="264"/>
        <end position="284"/>
    </location>
</feature>
<dbReference type="InterPro" id="IPR023299">
    <property type="entry name" value="ATPase_P-typ_cyto_dom_N"/>
</dbReference>
<dbReference type="InterPro" id="IPR008250">
    <property type="entry name" value="ATPase_P-typ_transduc_dom_A_sf"/>
</dbReference>